<dbReference type="OrthoDB" id="2020776at2759"/>
<keyword evidence="3" id="KW-1185">Reference proteome</keyword>
<dbReference type="RefSeq" id="XP_002506311.1">
    <property type="nucleotide sequence ID" value="XM_002506265.1"/>
</dbReference>
<dbReference type="EMBL" id="CP001333">
    <property type="protein sequence ID" value="ACO67569.1"/>
    <property type="molecule type" value="Genomic_DNA"/>
</dbReference>
<keyword evidence="1" id="KW-0812">Transmembrane</keyword>
<dbReference type="Proteomes" id="UP000002009">
    <property type="component" value="Chromosome 15"/>
</dbReference>
<gene>
    <name evidence="2" type="ORF">MICPUN_109540</name>
</gene>
<feature type="transmembrane region" description="Helical" evidence="1">
    <location>
        <begin position="86"/>
        <end position="105"/>
    </location>
</feature>
<protein>
    <recommendedName>
        <fullName evidence="4">THH1/TOM1/TOM3 domain-containing protein</fullName>
    </recommendedName>
</protein>
<dbReference type="InParanoid" id="C1EHU8"/>
<dbReference type="KEGG" id="mis:MICPUN_109540"/>
<reference evidence="2 3" key="1">
    <citation type="journal article" date="2009" name="Science">
        <title>Green evolution and dynamic adaptations revealed by genomes of the marine picoeukaryotes Micromonas.</title>
        <authorList>
            <person name="Worden A.Z."/>
            <person name="Lee J.H."/>
            <person name="Mock T."/>
            <person name="Rouze P."/>
            <person name="Simmons M.P."/>
            <person name="Aerts A.L."/>
            <person name="Allen A.E."/>
            <person name="Cuvelier M.L."/>
            <person name="Derelle E."/>
            <person name="Everett M.V."/>
            <person name="Foulon E."/>
            <person name="Grimwood J."/>
            <person name="Gundlach H."/>
            <person name="Henrissat B."/>
            <person name="Napoli C."/>
            <person name="McDonald S.M."/>
            <person name="Parker M.S."/>
            <person name="Rombauts S."/>
            <person name="Salamov A."/>
            <person name="Von Dassow P."/>
            <person name="Badger J.H."/>
            <person name="Coutinho P.M."/>
            <person name="Demir E."/>
            <person name="Dubchak I."/>
            <person name="Gentemann C."/>
            <person name="Eikrem W."/>
            <person name="Gready J.E."/>
            <person name="John U."/>
            <person name="Lanier W."/>
            <person name="Lindquist E.A."/>
            <person name="Lucas S."/>
            <person name="Mayer K.F."/>
            <person name="Moreau H."/>
            <person name="Not F."/>
            <person name="Otillar R."/>
            <person name="Panaud O."/>
            <person name="Pangilinan J."/>
            <person name="Paulsen I."/>
            <person name="Piegu B."/>
            <person name="Poliakov A."/>
            <person name="Robbens S."/>
            <person name="Schmutz J."/>
            <person name="Toulza E."/>
            <person name="Wyss T."/>
            <person name="Zelensky A."/>
            <person name="Zhou K."/>
            <person name="Armbrust E.V."/>
            <person name="Bhattacharya D."/>
            <person name="Goodenough U.W."/>
            <person name="Van de Peer Y."/>
            <person name="Grigoriev I.V."/>
        </authorList>
    </citation>
    <scope>NUCLEOTIDE SEQUENCE [LARGE SCALE GENOMIC DNA]</scope>
    <source>
        <strain evidence="3">RCC299 / NOUM17</strain>
    </source>
</reference>
<feature type="transmembrane region" description="Helical" evidence="1">
    <location>
        <begin position="117"/>
        <end position="136"/>
    </location>
</feature>
<evidence type="ECO:0008006" key="4">
    <source>
        <dbReference type="Google" id="ProtNLM"/>
    </source>
</evidence>
<dbReference type="PANTHER" id="PTHR35310:SF1">
    <property type="entry name" value="CELL WALL INTEGRITY_STRESS RESPONSE COMPONENT-LIKE PROTEIN"/>
    <property type="match status" value="1"/>
</dbReference>
<feature type="transmembrane region" description="Helical" evidence="1">
    <location>
        <begin position="52"/>
        <end position="74"/>
    </location>
</feature>
<keyword evidence="1" id="KW-0472">Membrane</keyword>
<keyword evidence="1" id="KW-1133">Transmembrane helix</keyword>
<dbReference type="AlphaFoldDB" id="C1EHU8"/>
<feature type="transmembrane region" description="Helical" evidence="1">
    <location>
        <begin position="12"/>
        <end position="32"/>
    </location>
</feature>
<name>C1EHU8_MICCC</name>
<dbReference type="GeneID" id="8249420"/>
<evidence type="ECO:0000256" key="1">
    <source>
        <dbReference type="SAM" id="Phobius"/>
    </source>
</evidence>
<accession>C1EHU8</accession>
<proteinExistence type="predicted"/>
<dbReference type="PANTHER" id="PTHR35310">
    <property type="entry name" value="CELL WALL INTEGRITY/STRESS RESPONSE COMPONENT-LIKE PROTEIN"/>
    <property type="match status" value="1"/>
</dbReference>
<evidence type="ECO:0000313" key="2">
    <source>
        <dbReference type="EMBL" id="ACO67569.1"/>
    </source>
</evidence>
<sequence>MDALLSIQKLLLAINVYNACYCALLVVINLWTGNEPMASLQESNEADYLILQFFKCAAYGAFIVIQVVHVCMLWSTRAENMKVAAVGNLALSLCIGFHYFIRVWSPAMEGHPPKTSATSYTLYTTMFAAMAFSHYVKPDKGERAMAAQANAAMAGNDENKQF</sequence>
<organism evidence="2 3">
    <name type="scientific">Micromonas commoda (strain RCC299 / NOUM17 / CCMP2709)</name>
    <name type="common">Picoplanktonic green alga</name>
    <dbReference type="NCBI Taxonomy" id="296587"/>
    <lineage>
        <taxon>Eukaryota</taxon>
        <taxon>Viridiplantae</taxon>
        <taxon>Chlorophyta</taxon>
        <taxon>Mamiellophyceae</taxon>
        <taxon>Mamiellales</taxon>
        <taxon>Mamiellaceae</taxon>
        <taxon>Micromonas</taxon>
    </lineage>
</organism>
<evidence type="ECO:0000313" key="3">
    <source>
        <dbReference type="Proteomes" id="UP000002009"/>
    </source>
</evidence>